<dbReference type="EMBL" id="GISG01048677">
    <property type="protein sequence ID" value="MBA4624677.1"/>
    <property type="molecule type" value="Transcribed_RNA"/>
</dbReference>
<feature type="compositionally biased region" description="Basic and acidic residues" evidence="1">
    <location>
        <begin position="104"/>
        <end position="126"/>
    </location>
</feature>
<sequence length="126" mass="14365">MKHHTKPSLLQDIHGLYTYSRISGGEYNCQSMIRKLPAYLKANSSVTPSHHCNSFRVPPPLMVGIRNGAKERNLLKPLFSSSFSLLFSSCHYSSNPQKNWKVFDNGRQEQQKREKEEKEGRGNGSL</sequence>
<proteinExistence type="predicted"/>
<organism evidence="2">
    <name type="scientific">Opuntia streptacantha</name>
    <name type="common">Prickly pear cactus</name>
    <name type="synonym">Opuntia cardona</name>
    <dbReference type="NCBI Taxonomy" id="393608"/>
    <lineage>
        <taxon>Eukaryota</taxon>
        <taxon>Viridiplantae</taxon>
        <taxon>Streptophyta</taxon>
        <taxon>Embryophyta</taxon>
        <taxon>Tracheophyta</taxon>
        <taxon>Spermatophyta</taxon>
        <taxon>Magnoliopsida</taxon>
        <taxon>eudicotyledons</taxon>
        <taxon>Gunneridae</taxon>
        <taxon>Pentapetalae</taxon>
        <taxon>Caryophyllales</taxon>
        <taxon>Cactineae</taxon>
        <taxon>Cactaceae</taxon>
        <taxon>Opuntioideae</taxon>
        <taxon>Opuntia</taxon>
    </lineage>
</organism>
<reference evidence="2" key="2">
    <citation type="submission" date="2020-07" db="EMBL/GenBank/DDBJ databases">
        <authorList>
            <person name="Vera ALvarez R."/>
            <person name="Arias-Moreno D.M."/>
            <person name="Jimenez-Jacinto V."/>
            <person name="Jimenez-Bremont J.F."/>
            <person name="Swaminathan K."/>
            <person name="Moose S.P."/>
            <person name="Guerrero-Gonzalez M.L."/>
            <person name="Marino-Ramirez L."/>
            <person name="Landsman D."/>
            <person name="Rodriguez-Kessler M."/>
            <person name="Delgado-Sanchez P."/>
        </authorList>
    </citation>
    <scope>NUCLEOTIDE SEQUENCE</scope>
    <source>
        <tissue evidence="2">Cladode</tissue>
    </source>
</reference>
<accession>A0A7C8YRC5</accession>
<reference evidence="2" key="1">
    <citation type="journal article" date="2013" name="J. Plant Res.">
        <title>Effect of fungi and light on seed germination of three Opuntia species from semiarid lands of central Mexico.</title>
        <authorList>
            <person name="Delgado-Sanchez P."/>
            <person name="Jimenez-Bremont J.F."/>
            <person name="Guerrero-Gonzalez Mde L."/>
            <person name="Flores J."/>
        </authorList>
    </citation>
    <scope>NUCLEOTIDE SEQUENCE</scope>
    <source>
        <tissue evidence="2">Cladode</tissue>
    </source>
</reference>
<evidence type="ECO:0000256" key="1">
    <source>
        <dbReference type="SAM" id="MobiDB-lite"/>
    </source>
</evidence>
<feature type="region of interest" description="Disordered" evidence="1">
    <location>
        <begin position="94"/>
        <end position="126"/>
    </location>
</feature>
<name>A0A7C8YRC5_OPUST</name>
<dbReference type="AlphaFoldDB" id="A0A7C8YRC5"/>
<evidence type="ECO:0000313" key="2">
    <source>
        <dbReference type="EMBL" id="MBA4624677.1"/>
    </source>
</evidence>
<protein>
    <submittedName>
        <fullName evidence="2">Uncharacterized protein</fullName>
    </submittedName>
</protein>